<dbReference type="HOGENOM" id="CLU_1323202_0_0_1"/>
<dbReference type="AlphaFoldDB" id="H3GZ60"/>
<proteinExistence type="predicted"/>
<evidence type="ECO:0000313" key="3">
    <source>
        <dbReference type="Proteomes" id="UP000005238"/>
    </source>
</evidence>
<organism evidence="2 3">
    <name type="scientific">Phytophthora ramorum</name>
    <name type="common">Sudden oak death agent</name>
    <dbReference type="NCBI Taxonomy" id="164328"/>
    <lineage>
        <taxon>Eukaryota</taxon>
        <taxon>Sar</taxon>
        <taxon>Stramenopiles</taxon>
        <taxon>Oomycota</taxon>
        <taxon>Peronosporomycetes</taxon>
        <taxon>Peronosporales</taxon>
        <taxon>Peronosporaceae</taxon>
        <taxon>Phytophthora</taxon>
    </lineage>
</organism>
<dbReference type="Proteomes" id="UP000005238">
    <property type="component" value="Unassembled WGS sequence"/>
</dbReference>
<feature type="signal peptide" evidence="1">
    <location>
        <begin position="1"/>
        <end position="23"/>
    </location>
</feature>
<evidence type="ECO:0008006" key="4">
    <source>
        <dbReference type="Google" id="ProtNLM"/>
    </source>
</evidence>
<evidence type="ECO:0000256" key="1">
    <source>
        <dbReference type="SAM" id="SignalP"/>
    </source>
</evidence>
<accession>H3GZ60</accession>
<keyword evidence="1" id="KW-0732">Signal</keyword>
<protein>
    <recommendedName>
        <fullName evidence="4">Glycine-rich protein</fullName>
    </recommendedName>
</protein>
<dbReference type="EnsemblProtists" id="Phyra83047">
    <property type="protein sequence ID" value="Phyra83047"/>
    <property type="gene ID" value="Phyra83047"/>
</dbReference>
<reference evidence="2" key="2">
    <citation type="submission" date="2015-06" db="UniProtKB">
        <authorList>
            <consortium name="EnsemblProtists"/>
        </authorList>
    </citation>
    <scope>IDENTIFICATION</scope>
    <source>
        <strain evidence="2">Pr102</strain>
    </source>
</reference>
<dbReference type="eggNOG" id="ENOG502RFCR">
    <property type="taxonomic scope" value="Eukaryota"/>
</dbReference>
<keyword evidence="3" id="KW-1185">Reference proteome</keyword>
<reference evidence="3" key="1">
    <citation type="journal article" date="2006" name="Science">
        <title>Phytophthora genome sequences uncover evolutionary origins and mechanisms of pathogenesis.</title>
        <authorList>
            <person name="Tyler B.M."/>
            <person name="Tripathy S."/>
            <person name="Zhang X."/>
            <person name="Dehal P."/>
            <person name="Jiang R.H."/>
            <person name="Aerts A."/>
            <person name="Arredondo F.D."/>
            <person name="Baxter L."/>
            <person name="Bensasson D."/>
            <person name="Beynon J.L."/>
            <person name="Chapman J."/>
            <person name="Damasceno C.M."/>
            <person name="Dorrance A.E."/>
            <person name="Dou D."/>
            <person name="Dickerman A.W."/>
            <person name="Dubchak I.L."/>
            <person name="Garbelotto M."/>
            <person name="Gijzen M."/>
            <person name="Gordon S.G."/>
            <person name="Govers F."/>
            <person name="Grunwald N.J."/>
            <person name="Huang W."/>
            <person name="Ivors K.L."/>
            <person name="Jones R.W."/>
            <person name="Kamoun S."/>
            <person name="Krampis K."/>
            <person name="Lamour K.H."/>
            <person name="Lee M.K."/>
            <person name="McDonald W.H."/>
            <person name="Medina M."/>
            <person name="Meijer H.J."/>
            <person name="Nordberg E.K."/>
            <person name="Maclean D.J."/>
            <person name="Ospina-Giraldo M.D."/>
            <person name="Morris P.F."/>
            <person name="Phuntumart V."/>
            <person name="Putnam N.H."/>
            <person name="Rash S."/>
            <person name="Rose J.K."/>
            <person name="Sakihama Y."/>
            <person name="Salamov A.A."/>
            <person name="Savidor A."/>
            <person name="Scheuring C.F."/>
            <person name="Smith B.M."/>
            <person name="Sobral B.W."/>
            <person name="Terry A."/>
            <person name="Torto-Alalibo T.A."/>
            <person name="Win J."/>
            <person name="Xu Z."/>
            <person name="Zhang H."/>
            <person name="Grigoriev I.V."/>
            <person name="Rokhsar D.S."/>
            <person name="Boore J.L."/>
        </authorList>
    </citation>
    <scope>NUCLEOTIDE SEQUENCE [LARGE SCALE GENOMIC DNA]</scope>
    <source>
        <strain evidence="3">Pr102</strain>
    </source>
</reference>
<name>H3GZ60_PHYRM</name>
<dbReference type="VEuPathDB" id="FungiDB:KRP23_14072"/>
<evidence type="ECO:0000313" key="2">
    <source>
        <dbReference type="EnsemblProtists" id="Phyra83047"/>
    </source>
</evidence>
<dbReference type="EMBL" id="DS566079">
    <property type="status" value="NOT_ANNOTATED_CDS"/>
    <property type="molecule type" value="Genomic_DNA"/>
</dbReference>
<sequence>MVSSNKIFALLVAVVALSVCVDAEQEAAQTFGMFGGGLPGTGGGMGGGLSSLTKMIPSMGGLPGMGGGGMSGLGGGFSGLTKMLPGMGGGGGTSGMSNGLSSLTNMIPGLGAGGASGMSGGLPGMGGGMSGGSAKTTTGLTGPGSVHAPDLSTGTGIGRCWCWDDWRGRNDRDSRHYWHNRDNKNCWSYWRGSANIPSASLGVNERTL</sequence>
<feature type="chain" id="PRO_5003587996" description="Glycine-rich protein" evidence="1">
    <location>
        <begin position="24"/>
        <end position="208"/>
    </location>
</feature>
<dbReference type="InParanoid" id="H3GZ60"/>